<keyword evidence="4 6" id="KW-0009">Actin-binding</keyword>
<dbReference type="GO" id="GO:0005885">
    <property type="term" value="C:Arp2/3 protein complex"/>
    <property type="evidence" value="ECO:0007669"/>
    <property type="project" value="UniProtKB-UniRule"/>
</dbReference>
<organism evidence="7 8">
    <name type="scientific">Allomyces macrogynus (strain ATCC 38327)</name>
    <name type="common">Allomyces javanicus var. macrogynus</name>
    <dbReference type="NCBI Taxonomy" id="578462"/>
    <lineage>
        <taxon>Eukaryota</taxon>
        <taxon>Fungi</taxon>
        <taxon>Fungi incertae sedis</taxon>
        <taxon>Blastocladiomycota</taxon>
        <taxon>Blastocladiomycetes</taxon>
        <taxon>Blastocladiales</taxon>
        <taxon>Blastocladiaceae</taxon>
        <taxon>Allomyces</taxon>
    </lineage>
</organism>
<dbReference type="OrthoDB" id="200404at2759"/>
<protein>
    <recommendedName>
        <fullName evidence="6">Actin-related protein 2/3 complex subunit 3</fullName>
    </recommendedName>
</protein>
<sequence length="176" mass="19654">MPVYHSSFNAVDGAPQLGNMALLPVKSKTRGYAPTPADFAADDIIDEALNLFRANCLFRNFEIQGPADRVLIYLILFISDCLSKLSTTTSRNDASRTLVTLAVGSFAMPGDAGFPLNALYAPPASMVEKENLRAYMTQLRQETVSRLLDRLYSEDESKPSKWWMAFSKRKFMNKSL</sequence>
<dbReference type="Gene3D" id="1.10.1760.10">
    <property type="entry name" value="Actin-related protein 2/3 complex subunit 3"/>
    <property type="match status" value="1"/>
</dbReference>
<evidence type="ECO:0000256" key="3">
    <source>
        <dbReference type="ARBA" id="ARBA00022490"/>
    </source>
</evidence>
<reference evidence="7 8" key="1">
    <citation type="submission" date="2009-11" db="EMBL/GenBank/DDBJ databases">
        <title>Annotation of Allomyces macrogynus ATCC 38327.</title>
        <authorList>
            <consortium name="The Broad Institute Genome Sequencing Platform"/>
            <person name="Russ C."/>
            <person name="Cuomo C."/>
            <person name="Burger G."/>
            <person name="Gray M.W."/>
            <person name="Holland P.W.H."/>
            <person name="King N."/>
            <person name="Lang F.B.F."/>
            <person name="Roger A.J."/>
            <person name="Ruiz-Trillo I."/>
            <person name="Young S.K."/>
            <person name="Zeng Q."/>
            <person name="Gargeya S."/>
            <person name="Fitzgerald M."/>
            <person name="Haas B."/>
            <person name="Abouelleil A."/>
            <person name="Alvarado L."/>
            <person name="Arachchi H.M."/>
            <person name="Berlin A."/>
            <person name="Chapman S.B."/>
            <person name="Gearin G."/>
            <person name="Goldberg J."/>
            <person name="Griggs A."/>
            <person name="Gujja S."/>
            <person name="Hansen M."/>
            <person name="Heiman D."/>
            <person name="Howarth C."/>
            <person name="Larimer J."/>
            <person name="Lui A."/>
            <person name="MacDonald P.J.P."/>
            <person name="McCowen C."/>
            <person name="Montmayeur A."/>
            <person name="Murphy C."/>
            <person name="Neiman D."/>
            <person name="Pearson M."/>
            <person name="Priest M."/>
            <person name="Roberts A."/>
            <person name="Saif S."/>
            <person name="Shea T."/>
            <person name="Sisk P."/>
            <person name="Stolte C."/>
            <person name="Sykes S."/>
            <person name="Wortman J."/>
            <person name="Nusbaum C."/>
            <person name="Birren B."/>
        </authorList>
    </citation>
    <scope>NUCLEOTIDE SEQUENCE [LARGE SCALE GENOMIC DNA]</scope>
    <source>
        <strain evidence="7 8">ATCC 38327</strain>
    </source>
</reference>
<comment type="similarity">
    <text evidence="2 6">Belongs to the ARPC3 family.</text>
</comment>
<dbReference type="PANTHER" id="PTHR12391">
    <property type="entry name" value="ARP2/3 COMPLEX 21 KD SUBUNIT"/>
    <property type="match status" value="1"/>
</dbReference>
<evidence type="ECO:0000256" key="4">
    <source>
        <dbReference type="ARBA" id="ARBA00023203"/>
    </source>
</evidence>
<keyword evidence="8" id="KW-1185">Reference proteome</keyword>
<dbReference type="InterPro" id="IPR036753">
    <property type="entry name" value="ARPC3_sf"/>
</dbReference>
<dbReference type="EMBL" id="GG745328">
    <property type="protein sequence ID" value="KNE54756.1"/>
    <property type="molecule type" value="Genomic_DNA"/>
</dbReference>
<dbReference type="GO" id="GO:0003779">
    <property type="term" value="F:actin binding"/>
    <property type="evidence" value="ECO:0007669"/>
    <property type="project" value="UniProtKB-KW"/>
</dbReference>
<dbReference type="GO" id="GO:0030833">
    <property type="term" value="P:regulation of actin filament polymerization"/>
    <property type="evidence" value="ECO:0007669"/>
    <property type="project" value="InterPro"/>
</dbReference>
<dbReference type="GO" id="GO:0034314">
    <property type="term" value="P:Arp2/3 complex-mediated actin nucleation"/>
    <property type="evidence" value="ECO:0007669"/>
    <property type="project" value="UniProtKB-UniRule"/>
</dbReference>
<dbReference type="VEuPathDB" id="FungiDB:AMAG_00712"/>
<evidence type="ECO:0000256" key="2">
    <source>
        <dbReference type="ARBA" id="ARBA00010856"/>
    </source>
</evidence>
<dbReference type="Proteomes" id="UP000054350">
    <property type="component" value="Unassembled WGS sequence"/>
</dbReference>
<dbReference type="eggNOG" id="KOG3155">
    <property type="taxonomic scope" value="Eukaryota"/>
</dbReference>
<gene>
    <name evidence="7" type="ORF">AMAG_00712</name>
</gene>
<dbReference type="Pfam" id="PF04062">
    <property type="entry name" value="P21-Arc"/>
    <property type="match status" value="1"/>
</dbReference>
<dbReference type="PIRSF" id="PIRSF016315">
    <property type="entry name" value="ARP2/3_P21-Arc"/>
    <property type="match status" value="1"/>
</dbReference>
<accession>A0A0L0RXH5</accession>
<dbReference type="OMA" id="SEIEEFH"/>
<dbReference type="STRING" id="578462.A0A0L0RXH5"/>
<evidence type="ECO:0000256" key="5">
    <source>
        <dbReference type="ARBA" id="ARBA00023212"/>
    </source>
</evidence>
<dbReference type="SUPFAM" id="SSF69060">
    <property type="entry name" value="Arp2/3 complex 21 kDa subunit ARPC3"/>
    <property type="match status" value="1"/>
</dbReference>
<reference evidence="8" key="2">
    <citation type="submission" date="2009-11" db="EMBL/GenBank/DDBJ databases">
        <title>The Genome Sequence of Allomyces macrogynus strain ATCC 38327.</title>
        <authorList>
            <consortium name="The Broad Institute Genome Sequencing Platform"/>
            <person name="Russ C."/>
            <person name="Cuomo C."/>
            <person name="Shea T."/>
            <person name="Young S.K."/>
            <person name="Zeng Q."/>
            <person name="Koehrsen M."/>
            <person name="Haas B."/>
            <person name="Borodovsky M."/>
            <person name="Guigo R."/>
            <person name="Alvarado L."/>
            <person name="Berlin A."/>
            <person name="Borenstein D."/>
            <person name="Chen Z."/>
            <person name="Engels R."/>
            <person name="Freedman E."/>
            <person name="Gellesch M."/>
            <person name="Goldberg J."/>
            <person name="Griggs A."/>
            <person name="Gujja S."/>
            <person name="Heiman D."/>
            <person name="Hepburn T."/>
            <person name="Howarth C."/>
            <person name="Jen D."/>
            <person name="Larson L."/>
            <person name="Lewis B."/>
            <person name="Mehta T."/>
            <person name="Park D."/>
            <person name="Pearson M."/>
            <person name="Roberts A."/>
            <person name="Saif S."/>
            <person name="Shenoy N."/>
            <person name="Sisk P."/>
            <person name="Stolte C."/>
            <person name="Sykes S."/>
            <person name="Walk T."/>
            <person name="White J."/>
            <person name="Yandava C."/>
            <person name="Burger G."/>
            <person name="Gray M.W."/>
            <person name="Holland P.W.H."/>
            <person name="King N."/>
            <person name="Lang F.B.F."/>
            <person name="Roger A.J."/>
            <person name="Ruiz-Trillo I."/>
            <person name="Lander E."/>
            <person name="Nusbaum C."/>
        </authorList>
    </citation>
    <scope>NUCLEOTIDE SEQUENCE [LARGE SCALE GENOMIC DNA]</scope>
    <source>
        <strain evidence="8">ATCC 38327</strain>
    </source>
</reference>
<name>A0A0L0RXH5_ALLM3</name>
<evidence type="ECO:0000313" key="7">
    <source>
        <dbReference type="EMBL" id="KNE54756.1"/>
    </source>
</evidence>
<evidence type="ECO:0000313" key="8">
    <source>
        <dbReference type="Proteomes" id="UP000054350"/>
    </source>
</evidence>
<dbReference type="AlphaFoldDB" id="A0A0L0RXH5"/>
<keyword evidence="5 6" id="KW-0206">Cytoskeleton</keyword>
<dbReference type="InterPro" id="IPR007204">
    <property type="entry name" value="ARPC3"/>
</dbReference>
<proteinExistence type="inferred from homology"/>
<comment type="function">
    <text evidence="6">Functions as component of the Arp2/3 complex which is involved in regulation of actin polymerization and together with an activating nucleation-promoting factor (NPF) mediates the formation of branched actin networks.</text>
</comment>
<evidence type="ECO:0000256" key="6">
    <source>
        <dbReference type="PIRNR" id="PIRNR016315"/>
    </source>
</evidence>
<comment type="subcellular location">
    <subcellularLocation>
        <location evidence="1 6">Cytoplasm</location>
        <location evidence="1 6">Cytoskeleton</location>
    </subcellularLocation>
</comment>
<comment type="subunit">
    <text evidence="6">Component of the Arp2/3 complex.</text>
</comment>
<keyword evidence="3 6" id="KW-0963">Cytoplasm</keyword>
<evidence type="ECO:0000256" key="1">
    <source>
        <dbReference type="ARBA" id="ARBA00004245"/>
    </source>
</evidence>